<proteinExistence type="predicted"/>
<protein>
    <submittedName>
        <fullName evidence="1">Putative secreted protein</fullName>
    </submittedName>
</protein>
<name>A0A6B0V482_IXORI</name>
<dbReference type="AlphaFoldDB" id="A0A6B0V482"/>
<accession>A0A6B0V482</accession>
<evidence type="ECO:0000313" key="1">
    <source>
        <dbReference type="EMBL" id="MXU96636.1"/>
    </source>
</evidence>
<reference evidence="1" key="1">
    <citation type="submission" date="2019-12" db="EMBL/GenBank/DDBJ databases">
        <title>An insight into the sialome of adult female Ixodes ricinus ticks feeding for 6 days.</title>
        <authorList>
            <person name="Perner J."/>
            <person name="Ribeiro J.M.C."/>
        </authorList>
    </citation>
    <scope>NUCLEOTIDE SEQUENCE</scope>
    <source>
        <strain evidence="1">Semi-engorged</strain>
        <tissue evidence="1">Salivary glands</tissue>
    </source>
</reference>
<organism evidence="1">
    <name type="scientific">Ixodes ricinus</name>
    <name type="common">Common tick</name>
    <name type="synonym">Acarus ricinus</name>
    <dbReference type="NCBI Taxonomy" id="34613"/>
    <lineage>
        <taxon>Eukaryota</taxon>
        <taxon>Metazoa</taxon>
        <taxon>Ecdysozoa</taxon>
        <taxon>Arthropoda</taxon>
        <taxon>Chelicerata</taxon>
        <taxon>Arachnida</taxon>
        <taxon>Acari</taxon>
        <taxon>Parasitiformes</taxon>
        <taxon>Ixodida</taxon>
        <taxon>Ixodoidea</taxon>
        <taxon>Ixodidae</taxon>
        <taxon>Ixodinae</taxon>
        <taxon>Ixodes</taxon>
    </lineage>
</organism>
<sequence>MQPRRVLTVTAATRGAACAALSAASSSAGGKLGALLGGQGRVGEAELSSSRSPRHTHQAVHHLLQGRPLHRLDDGRRHGNGRSQHQVHLQLLGGGGLHRRRRGARCQRLARRRALQGVWHVLAADQEPGDLQGGEVAPLSHATVDLRREGVPVQHAEHVGKPAHLEEVLAEHVGTGVLIGWHQLGTQHLQVVEKAKGRQVARGRLEESLEDDVRAFRFVPGSG</sequence>
<dbReference type="EMBL" id="GIFC01014553">
    <property type="protein sequence ID" value="MXU96636.1"/>
    <property type="molecule type" value="Transcribed_RNA"/>
</dbReference>